<dbReference type="EMBL" id="KN833091">
    <property type="protein sequence ID" value="KIM73175.1"/>
    <property type="molecule type" value="Genomic_DNA"/>
</dbReference>
<organism evidence="1 2">
    <name type="scientific">Piloderma croceum (strain F 1598)</name>
    <dbReference type="NCBI Taxonomy" id="765440"/>
    <lineage>
        <taxon>Eukaryota</taxon>
        <taxon>Fungi</taxon>
        <taxon>Dikarya</taxon>
        <taxon>Basidiomycota</taxon>
        <taxon>Agaricomycotina</taxon>
        <taxon>Agaricomycetes</taxon>
        <taxon>Agaricomycetidae</taxon>
        <taxon>Atheliales</taxon>
        <taxon>Atheliaceae</taxon>
        <taxon>Piloderma</taxon>
    </lineage>
</organism>
<keyword evidence="2" id="KW-1185">Reference proteome</keyword>
<reference evidence="1 2" key="1">
    <citation type="submission" date="2014-04" db="EMBL/GenBank/DDBJ databases">
        <authorList>
            <consortium name="DOE Joint Genome Institute"/>
            <person name="Kuo A."/>
            <person name="Tarkka M."/>
            <person name="Buscot F."/>
            <person name="Kohler A."/>
            <person name="Nagy L.G."/>
            <person name="Floudas D."/>
            <person name="Copeland A."/>
            <person name="Barry K.W."/>
            <person name="Cichocki N."/>
            <person name="Veneault-Fourrey C."/>
            <person name="LaButti K."/>
            <person name="Lindquist E.A."/>
            <person name="Lipzen A."/>
            <person name="Lundell T."/>
            <person name="Morin E."/>
            <person name="Murat C."/>
            <person name="Sun H."/>
            <person name="Tunlid A."/>
            <person name="Henrissat B."/>
            <person name="Grigoriev I.V."/>
            <person name="Hibbett D.S."/>
            <person name="Martin F."/>
            <person name="Nordberg H.P."/>
            <person name="Cantor M.N."/>
            <person name="Hua S.X."/>
        </authorList>
    </citation>
    <scope>NUCLEOTIDE SEQUENCE [LARGE SCALE GENOMIC DNA]</scope>
    <source>
        <strain evidence="1 2">F 1598</strain>
    </source>
</reference>
<evidence type="ECO:0000313" key="1">
    <source>
        <dbReference type="EMBL" id="KIM73175.1"/>
    </source>
</evidence>
<proteinExistence type="predicted"/>
<accession>A0A0C3EKR2</accession>
<dbReference type="HOGENOM" id="CLU_2850523_0_0_1"/>
<evidence type="ECO:0000313" key="2">
    <source>
        <dbReference type="Proteomes" id="UP000054166"/>
    </source>
</evidence>
<dbReference type="AlphaFoldDB" id="A0A0C3EKR2"/>
<name>A0A0C3EKR2_PILCF</name>
<gene>
    <name evidence="1" type="ORF">PILCRDRAFT_732820</name>
</gene>
<dbReference type="InParanoid" id="A0A0C3EKR2"/>
<dbReference type="Proteomes" id="UP000054166">
    <property type="component" value="Unassembled WGS sequence"/>
</dbReference>
<protein>
    <submittedName>
        <fullName evidence="1">Uncharacterized protein</fullName>
    </submittedName>
</protein>
<reference evidence="2" key="2">
    <citation type="submission" date="2015-01" db="EMBL/GenBank/DDBJ databases">
        <title>Evolutionary Origins and Diversification of the Mycorrhizal Mutualists.</title>
        <authorList>
            <consortium name="DOE Joint Genome Institute"/>
            <consortium name="Mycorrhizal Genomics Consortium"/>
            <person name="Kohler A."/>
            <person name="Kuo A."/>
            <person name="Nagy L.G."/>
            <person name="Floudas D."/>
            <person name="Copeland A."/>
            <person name="Barry K.W."/>
            <person name="Cichocki N."/>
            <person name="Veneault-Fourrey C."/>
            <person name="LaButti K."/>
            <person name="Lindquist E.A."/>
            <person name="Lipzen A."/>
            <person name="Lundell T."/>
            <person name="Morin E."/>
            <person name="Murat C."/>
            <person name="Riley R."/>
            <person name="Ohm R."/>
            <person name="Sun H."/>
            <person name="Tunlid A."/>
            <person name="Henrissat B."/>
            <person name="Grigoriev I.V."/>
            <person name="Hibbett D.S."/>
            <person name="Martin F."/>
        </authorList>
    </citation>
    <scope>NUCLEOTIDE SEQUENCE [LARGE SCALE GENOMIC DNA]</scope>
    <source>
        <strain evidence="2">F 1598</strain>
    </source>
</reference>
<sequence length="65" mass="7321">MTTICLVSSGKGRMSVFKVKSIVVQIQSARHCSRQETGPESFLLNRYASHDASIRRNWTRVPEGI</sequence>